<comment type="subcellular location">
    <subcellularLocation>
        <location evidence="1">Secreted</location>
    </subcellularLocation>
</comment>
<dbReference type="SUPFAM" id="SSF57501">
    <property type="entry name" value="Cystine-knot cytokines"/>
    <property type="match status" value="1"/>
</dbReference>
<evidence type="ECO:0000313" key="6">
    <source>
        <dbReference type="Proteomes" id="UP001292094"/>
    </source>
</evidence>
<dbReference type="Pfam" id="PF06083">
    <property type="entry name" value="IL17"/>
    <property type="match status" value="1"/>
</dbReference>
<evidence type="ECO:0000256" key="3">
    <source>
        <dbReference type="ARBA" id="ARBA00022525"/>
    </source>
</evidence>
<protein>
    <submittedName>
        <fullName evidence="5">Uncharacterized protein</fullName>
    </submittedName>
</protein>
<comment type="similarity">
    <text evidence="2">Belongs to the IL-17 family.</text>
</comment>
<comment type="caution">
    <text evidence="5">The sequence shown here is derived from an EMBL/GenBank/DDBJ whole genome shotgun (WGS) entry which is preliminary data.</text>
</comment>
<evidence type="ECO:0000256" key="4">
    <source>
        <dbReference type="ARBA" id="ARBA00022729"/>
    </source>
</evidence>
<keyword evidence="4" id="KW-0732">Signal</keyword>
<accession>A0AAE1UEC0</accession>
<keyword evidence="3" id="KW-0964">Secreted</keyword>
<evidence type="ECO:0000256" key="1">
    <source>
        <dbReference type="ARBA" id="ARBA00004613"/>
    </source>
</evidence>
<organism evidence="5 6">
    <name type="scientific">Petrolisthes manimaculis</name>
    <dbReference type="NCBI Taxonomy" id="1843537"/>
    <lineage>
        <taxon>Eukaryota</taxon>
        <taxon>Metazoa</taxon>
        <taxon>Ecdysozoa</taxon>
        <taxon>Arthropoda</taxon>
        <taxon>Crustacea</taxon>
        <taxon>Multicrustacea</taxon>
        <taxon>Malacostraca</taxon>
        <taxon>Eumalacostraca</taxon>
        <taxon>Eucarida</taxon>
        <taxon>Decapoda</taxon>
        <taxon>Pleocyemata</taxon>
        <taxon>Anomura</taxon>
        <taxon>Galatheoidea</taxon>
        <taxon>Porcellanidae</taxon>
        <taxon>Petrolisthes</taxon>
    </lineage>
</organism>
<proteinExistence type="inferred from homology"/>
<reference evidence="5" key="1">
    <citation type="submission" date="2023-11" db="EMBL/GenBank/DDBJ databases">
        <title>Genome assemblies of two species of porcelain crab, Petrolisthes cinctipes and Petrolisthes manimaculis (Anomura: Porcellanidae).</title>
        <authorList>
            <person name="Angst P."/>
        </authorList>
    </citation>
    <scope>NUCLEOTIDE SEQUENCE</scope>
    <source>
        <strain evidence="5">PB745_02</strain>
        <tissue evidence="5">Gill</tissue>
    </source>
</reference>
<evidence type="ECO:0000256" key="2">
    <source>
        <dbReference type="ARBA" id="ARBA00007236"/>
    </source>
</evidence>
<evidence type="ECO:0000313" key="5">
    <source>
        <dbReference type="EMBL" id="KAK4315604.1"/>
    </source>
</evidence>
<keyword evidence="6" id="KW-1185">Reference proteome</keyword>
<sequence>MAVTLRSSSVLLATFLVLTVSWESALTTTLAIPPYLQYFLRHLHQYERLSPSRRFLKRNDIFSANEASPSRSFHQVETGVLGKYILTPDAIINTTQLLQEGVDCSSLQVTTHKNHFVKDPNLRPTWLHNSIMIGMCPTKYVNRTLHNPQDHRPDVVLEAQCICDNSQCSRDGAKCVALKYQMKVLKIISKDRNYTKDNQEITLACVCARNPSRYGGYIENNAEVF</sequence>
<dbReference type="Proteomes" id="UP001292094">
    <property type="component" value="Unassembled WGS sequence"/>
</dbReference>
<dbReference type="GO" id="GO:0005125">
    <property type="term" value="F:cytokine activity"/>
    <property type="evidence" value="ECO:0007669"/>
    <property type="project" value="InterPro"/>
</dbReference>
<gene>
    <name evidence="5" type="ORF">Pmani_013168</name>
</gene>
<name>A0AAE1UEC0_9EUCA</name>
<dbReference type="InterPro" id="IPR010345">
    <property type="entry name" value="IL-17_fam"/>
</dbReference>
<dbReference type="InterPro" id="IPR029034">
    <property type="entry name" value="Cystine-knot_cytokine"/>
</dbReference>
<dbReference type="GO" id="GO:0005576">
    <property type="term" value="C:extracellular region"/>
    <property type="evidence" value="ECO:0007669"/>
    <property type="project" value="UniProtKB-SubCell"/>
</dbReference>
<dbReference type="AlphaFoldDB" id="A0AAE1UEC0"/>
<dbReference type="EMBL" id="JAWZYT010001101">
    <property type="protein sequence ID" value="KAK4315604.1"/>
    <property type="molecule type" value="Genomic_DNA"/>
</dbReference>
<dbReference type="Gene3D" id="2.10.90.10">
    <property type="entry name" value="Cystine-knot cytokines"/>
    <property type="match status" value="1"/>
</dbReference>